<dbReference type="InterPro" id="IPR002347">
    <property type="entry name" value="SDR_fam"/>
</dbReference>
<evidence type="ECO:0000259" key="4">
    <source>
        <dbReference type="SMART" id="SM00822"/>
    </source>
</evidence>
<dbReference type="InterPro" id="IPR036291">
    <property type="entry name" value="NAD(P)-bd_dom_sf"/>
</dbReference>
<dbReference type="FunFam" id="3.40.50.720:FF:000047">
    <property type="entry name" value="NADP-dependent L-serine/L-allo-threonine dehydrogenase"/>
    <property type="match status" value="1"/>
</dbReference>
<gene>
    <name evidence="5" type="ORF">DRB17_09620</name>
</gene>
<evidence type="ECO:0000313" key="5">
    <source>
        <dbReference type="EMBL" id="RDD62173.1"/>
    </source>
</evidence>
<dbReference type="PANTHER" id="PTHR42901:SF1">
    <property type="entry name" value="ALCOHOL DEHYDROGENASE"/>
    <property type="match status" value="1"/>
</dbReference>
<sequence length="249" mass="27428">MTVFITGATAGFGAMTARRFHEAGSKVILTGRRQERLDEMANELGGERVHTIQLDVRDRHAVERAVAGLPADFADVDVLVNNAGLALGLEPAQEAQYDDWDSMVDTNVKGLMYCTRALLPGMCQRDRGHVVNLGSVAATYPYPGGNVYGATKAFVKQFSLNLRADLLGHNVRVTDVEPGLAHTEFSLVRFKGDEAKAATPYQGIQPLRPEDVAESIFWCTTLPRHVNINKLEVMPVMQAFNPFKFHKTD</sequence>
<organism evidence="5 6">
    <name type="scientific">Ferruginivarius sediminum</name>
    <dbReference type="NCBI Taxonomy" id="2661937"/>
    <lineage>
        <taxon>Bacteria</taxon>
        <taxon>Pseudomonadati</taxon>
        <taxon>Pseudomonadota</taxon>
        <taxon>Alphaproteobacteria</taxon>
        <taxon>Rhodospirillales</taxon>
        <taxon>Rhodospirillaceae</taxon>
        <taxon>Ferruginivarius</taxon>
    </lineage>
</organism>
<dbReference type="PANTHER" id="PTHR42901">
    <property type="entry name" value="ALCOHOL DEHYDROGENASE"/>
    <property type="match status" value="1"/>
</dbReference>
<evidence type="ECO:0000256" key="1">
    <source>
        <dbReference type="ARBA" id="ARBA00006484"/>
    </source>
</evidence>
<feature type="domain" description="Ketoreductase" evidence="4">
    <location>
        <begin position="1"/>
        <end position="179"/>
    </location>
</feature>
<dbReference type="PRINTS" id="PR00081">
    <property type="entry name" value="GDHRDH"/>
</dbReference>
<dbReference type="Proteomes" id="UP000253941">
    <property type="component" value="Unassembled WGS sequence"/>
</dbReference>
<accession>A0A369TA28</accession>
<evidence type="ECO:0000256" key="2">
    <source>
        <dbReference type="ARBA" id="ARBA00023002"/>
    </source>
</evidence>
<dbReference type="InterPro" id="IPR057326">
    <property type="entry name" value="KR_dom"/>
</dbReference>
<dbReference type="EMBL" id="QPMH01000007">
    <property type="protein sequence ID" value="RDD62173.1"/>
    <property type="molecule type" value="Genomic_DNA"/>
</dbReference>
<dbReference type="Pfam" id="PF00106">
    <property type="entry name" value="adh_short"/>
    <property type="match status" value="1"/>
</dbReference>
<protein>
    <submittedName>
        <fullName evidence="5">SDR family NAD(P)-dependent oxidoreductase</fullName>
    </submittedName>
</protein>
<keyword evidence="2" id="KW-0560">Oxidoreductase</keyword>
<dbReference type="CDD" id="cd05346">
    <property type="entry name" value="SDR_c5"/>
    <property type="match status" value="1"/>
</dbReference>
<dbReference type="PRINTS" id="PR00080">
    <property type="entry name" value="SDRFAMILY"/>
</dbReference>
<dbReference type="Gene3D" id="3.40.50.720">
    <property type="entry name" value="NAD(P)-binding Rossmann-like Domain"/>
    <property type="match status" value="1"/>
</dbReference>
<evidence type="ECO:0000256" key="3">
    <source>
        <dbReference type="RuleBase" id="RU000363"/>
    </source>
</evidence>
<evidence type="ECO:0000313" key="6">
    <source>
        <dbReference type="Proteomes" id="UP000253941"/>
    </source>
</evidence>
<dbReference type="AlphaFoldDB" id="A0A369TA28"/>
<dbReference type="GO" id="GO:0016616">
    <property type="term" value="F:oxidoreductase activity, acting on the CH-OH group of donors, NAD or NADP as acceptor"/>
    <property type="evidence" value="ECO:0007669"/>
    <property type="project" value="UniProtKB-ARBA"/>
</dbReference>
<comment type="similarity">
    <text evidence="1 3">Belongs to the short-chain dehydrogenases/reductases (SDR) family.</text>
</comment>
<name>A0A369TA28_9PROT</name>
<comment type="caution">
    <text evidence="5">The sequence shown here is derived from an EMBL/GenBank/DDBJ whole genome shotgun (WGS) entry which is preliminary data.</text>
</comment>
<dbReference type="PROSITE" id="PS00061">
    <property type="entry name" value="ADH_SHORT"/>
    <property type="match status" value="1"/>
</dbReference>
<keyword evidence="6" id="KW-1185">Reference proteome</keyword>
<dbReference type="SMART" id="SM00822">
    <property type="entry name" value="PKS_KR"/>
    <property type="match status" value="1"/>
</dbReference>
<proteinExistence type="inferred from homology"/>
<dbReference type="SUPFAM" id="SSF51735">
    <property type="entry name" value="NAD(P)-binding Rossmann-fold domains"/>
    <property type="match status" value="1"/>
</dbReference>
<reference evidence="5 6" key="1">
    <citation type="submission" date="2018-07" db="EMBL/GenBank/DDBJ databases">
        <title>Venubactetium sediminum gen. nov., sp. nov., isolated from a marine solar saltern.</title>
        <authorList>
            <person name="Wang S."/>
        </authorList>
    </citation>
    <scope>NUCLEOTIDE SEQUENCE [LARGE SCALE GENOMIC DNA]</scope>
    <source>
        <strain evidence="5 6">WD2A32</strain>
    </source>
</reference>
<dbReference type="InterPro" id="IPR020904">
    <property type="entry name" value="Sc_DH/Rdtase_CS"/>
</dbReference>